<accession>A0ABQ5W7S2</accession>
<comment type="caution">
    <text evidence="1">The sequence shown here is derived from an EMBL/GenBank/DDBJ whole genome shotgun (WGS) entry which is preliminary data.</text>
</comment>
<dbReference type="Proteomes" id="UP001156691">
    <property type="component" value="Unassembled WGS sequence"/>
</dbReference>
<name>A0ABQ5W7S2_9HYPH</name>
<reference evidence="2" key="1">
    <citation type="journal article" date="2019" name="Int. J. Syst. Evol. Microbiol.">
        <title>The Global Catalogue of Microorganisms (GCM) 10K type strain sequencing project: providing services to taxonomists for standard genome sequencing and annotation.</title>
        <authorList>
            <consortium name="The Broad Institute Genomics Platform"/>
            <consortium name="The Broad Institute Genome Sequencing Center for Infectious Disease"/>
            <person name="Wu L."/>
            <person name="Ma J."/>
        </authorList>
    </citation>
    <scope>NUCLEOTIDE SEQUENCE [LARGE SCALE GENOMIC DNA]</scope>
    <source>
        <strain evidence="2">NBRC 112416</strain>
    </source>
</reference>
<keyword evidence="2" id="KW-1185">Reference proteome</keyword>
<organism evidence="1 2">
    <name type="scientific">Devosia nitrariae</name>
    <dbReference type="NCBI Taxonomy" id="2071872"/>
    <lineage>
        <taxon>Bacteria</taxon>
        <taxon>Pseudomonadati</taxon>
        <taxon>Pseudomonadota</taxon>
        <taxon>Alphaproteobacteria</taxon>
        <taxon>Hyphomicrobiales</taxon>
        <taxon>Devosiaceae</taxon>
        <taxon>Devosia</taxon>
    </lineage>
</organism>
<evidence type="ECO:0000313" key="2">
    <source>
        <dbReference type="Proteomes" id="UP001156691"/>
    </source>
</evidence>
<dbReference type="InterPro" id="IPR046038">
    <property type="entry name" value="DUF5996"/>
</dbReference>
<evidence type="ECO:0008006" key="3">
    <source>
        <dbReference type="Google" id="ProtNLM"/>
    </source>
</evidence>
<gene>
    <name evidence="1" type="ORF">GCM10010862_33940</name>
</gene>
<evidence type="ECO:0000313" key="1">
    <source>
        <dbReference type="EMBL" id="GLQ56135.1"/>
    </source>
</evidence>
<dbReference type="RefSeq" id="WP_284341553.1">
    <property type="nucleotide sequence ID" value="NZ_BSNS01000018.1"/>
</dbReference>
<dbReference type="Pfam" id="PF19459">
    <property type="entry name" value="DUF5996"/>
    <property type="match status" value="1"/>
</dbReference>
<sequence length="321" mass="35530">MTMSWPDIPFEPWRETCAALHLYAQVVGKYRLARAPWINHSWHATFYVNARGLTTSIVPDGPGGIEIEFGLLDHKVTGQASDGRFGSFILADMSVADFYSSFLDLLAEIGGTPEFHGRPNEIADALPFRDDHKARPYDPNAVTCFFHACVQIDRVFKQFRTGFLGKVSPVHLFWGSFDLAVTRFSGRLAPRHPGGIPALPDDVTCEAYSHEVSSAGFWPGGGGVEFPAFYSYAYPAPDGFSDASIAPDSAYFDTVLGEFILPYDAVRRADDPDATLMQFLQTTYDAAARLAEWDRARLECETGVPRRPRAYTNVLPGKLSD</sequence>
<protein>
    <recommendedName>
        <fullName evidence="3">Ava_C0101 and related proteins</fullName>
    </recommendedName>
</protein>
<proteinExistence type="predicted"/>
<dbReference type="EMBL" id="BSNS01000018">
    <property type="protein sequence ID" value="GLQ56135.1"/>
    <property type="molecule type" value="Genomic_DNA"/>
</dbReference>